<dbReference type="OrthoDB" id="3693272at2759"/>
<keyword evidence="2" id="KW-1133">Transmembrane helix</keyword>
<protein>
    <submittedName>
        <fullName evidence="3">Uncharacterized protein</fullName>
    </submittedName>
</protein>
<dbReference type="Proteomes" id="UP000800038">
    <property type="component" value="Unassembled WGS sequence"/>
</dbReference>
<accession>A0A6A5SMI5</accession>
<evidence type="ECO:0000313" key="4">
    <source>
        <dbReference type="Proteomes" id="UP000800038"/>
    </source>
</evidence>
<feature type="region of interest" description="Disordered" evidence="1">
    <location>
        <begin position="80"/>
        <end position="105"/>
    </location>
</feature>
<dbReference type="EMBL" id="ML976056">
    <property type="protein sequence ID" value="KAF1940864.1"/>
    <property type="molecule type" value="Genomic_DNA"/>
</dbReference>
<sequence>MSNTSNSTELALQICFGVFGIMGTIATLAGLHHRDSLGCVLLPNMLSKGLTMPLGGYDDDDESAISGITDDQDNVVNVNNNLGGRRPTLPPSYDQSSENPHSEAFHRSDIDASLLNSKDLTSNPQLATIRVASSALCV</sequence>
<dbReference type="AlphaFoldDB" id="A0A6A5SMI5"/>
<organism evidence="3 4">
    <name type="scientific">Clathrospora elynae</name>
    <dbReference type="NCBI Taxonomy" id="706981"/>
    <lineage>
        <taxon>Eukaryota</taxon>
        <taxon>Fungi</taxon>
        <taxon>Dikarya</taxon>
        <taxon>Ascomycota</taxon>
        <taxon>Pezizomycotina</taxon>
        <taxon>Dothideomycetes</taxon>
        <taxon>Pleosporomycetidae</taxon>
        <taxon>Pleosporales</taxon>
        <taxon>Diademaceae</taxon>
        <taxon>Clathrospora</taxon>
    </lineage>
</organism>
<feature type="transmembrane region" description="Helical" evidence="2">
    <location>
        <begin position="12"/>
        <end position="31"/>
    </location>
</feature>
<keyword evidence="2" id="KW-0472">Membrane</keyword>
<evidence type="ECO:0000256" key="2">
    <source>
        <dbReference type="SAM" id="Phobius"/>
    </source>
</evidence>
<evidence type="ECO:0000256" key="1">
    <source>
        <dbReference type="SAM" id="MobiDB-lite"/>
    </source>
</evidence>
<gene>
    <name evidence="3" type="ORF">EJ02DRAFT_494062</name>
</gene>
<keyword evidence="4" id="KW-1185">Reference proteome</keyword>
<evidence type="ECO:0000313" key="3">
    <source>
        <dbReference type="EMBL" id="KAF1940864.1"/>
    </source>
</evidence>
<proteinExistence type="predicted"/>
<name>A0A6A5SMI5_9PLEO</name>
<reference evidence="3" key="1">
    <citation type="journal article" date="2020" name="Stud. Mycol.">
        <title>101 Dothideomycetes genomes: a test case for predicting lifestyles and emergence of pathogens.</title>
        <authorList>
            <person name="Haridas S."/>
            <person name="Albert R."/>
            <person name="Binder M."/>
            <person name="Bloem J."/>
            <person name="Labutti K."/>
            <person name="Salamov A."/>
            <person name="Andreopoulos B."/>
            <person name="Baker S."/>
            <person name="Barry K."/>
            <person name="Bills G."/>
            <person name="Bluhm B."/>
            <person name="Cannon C."/>
            <person name="Castanera R."/>
            <person name="Culley D."/>
            <person name="Daum C."/>
            <person name="Ezra D."/>
            <person name="Gonzalez J."/>
            <person name="Henrissat B."/>
            <person name="Kuo A."/>
            <person name="Liang C."/>
            <person name="Lipzen A."/>
            <person name="Lutzoni F."/>
            <person name="Magnuson J."/>
            <person name="Mondo S."/>
            <person name="Nolan M."/>
            <person name="Ohm R."/>
            <person name="Pangilinan J."/>
            <person name="Park H.-J."/>
            <person name="Ramirez L."/>
            <person name="Alfaro M."/>
            <person name="Sun H."/>
            <person name="Tritt A."/>
            <person name="Yoshinaga Y."/>
            <person name="Zwiers L.-H."/>
            <person name="Turgeon B."/>
            <person name="Goodwin S."/>
            <person name="Spatafora J."/>
            <person name="Crous P."/>
            <person name="Grigoriev I."/>
        </authorList>
    </citation>
    <scope>NUCLEOTIDE SEQUENCE</scope>
    <source>
        <strain evidence="3">CBS 161.51</strain>
    </source>
</reference>
<keyword evidence="2" id="KW-0812">Transmembrane</keyword>